<feature type="domain" description="Solute-binding protein family 3/N-terminal" evidence="3">
    <location>
        <begin position="49"/>
        <end position="175"/>
    </location>
</feature>
<evidence type="ECO:0000256" key="1">
    <source>
        <dbReference type="ARBA" id="ARBA00022729"/>
    </source>
</evidence>
<dbReference type="Gene3D" id="3.40.190.10">
    <property type="entry name" value="Periplasmic binding protein-like II"/>
    <property type="match status" value="2"/>
</dbReference>
<evidence type="ECO:0000256" key="2">
    <source>
        <dbReference type="SAM" id="SignalP"/>
    </source>
</evidence>
<proteinExistence type="predicted"/>
<name>A0A5C1DCS1_9NEIS</name>
<dbReference type="PANTHER" id="PTHR35936:SF19">
    <property type="entry name" value="AMINO-ACID-BINDING PROTEIN YXEM-RELATED"/>
    <property type="match status" value="1"/>
</dbReference>
<evidence type="ECO:0000313" key="4">
    <source>
        <dbReference type="EMBL" id="QEL54496.1"/>
    </source>
</evidence>
<feature type="signal peptide" evidence="2">
    <location>
        <begin position="1"/>
        <end position="41"/>
    </location>
</feature>
<dbReference type="KEGG" id="chrm:FYK34_02375"/>
<organism evidence="4 5">
    <name type="scientific">Chromobacterium paludis</name>
    <dbReference type="NCBI Taxonomy" id="2605945"/>
    <lineage>
        <taxon>Bacteria</taxon>
        <taxon>Pseudomonadati</taxon>
        <taxon>Pseudomonadota</taxon>
        <taxon>Betaproteobacteria</taxon>
        <taxon>Neisseriales</taxon>
        <taxon>Chromobacteriaceae</taxon>
        <taxon>Chromobacterium</taxon>
    </lineage>
</organism>
<dbReference type="SUPFAM" id="SSF53850">
    <property type="entry name" value="Periplasmic binding protein-like II"/>
    <property type="match status" value="1"/>
</dbReference>
<gene>
    <name evidence="4" type="ORF">FYK34_02375</name>
</gene>
<keyword evidence="5" id="KW-1185">Reference proteome</keyword>
<protein>
    <submittedName>
        <fullName evidence="4">Amino acid ABC transporter substrate-binding protein</fullName>
    </submittedName>
</protein>
<evidence type="ECO:0000259" key="3">
    <source>
        <dbReference type="Pfam" id="PF00497"/>
    </source>
</evidence>
<reference evidence="4 5" key="1">
    <citation type="submission" date="2019-08" db="EMBL/GenBank/DDBJ databases">
        <title>Chromobacterium paludis, a novel bacterium isolated from a Maryland marsh pond.</title>
        <authorList>
            <person name="Blackburn M.B."/>
            <person name="Gundersen-Rindal D.E."/>
        </authorList>
    </citation>
    <scope>NUCLEOTIDE SEQUENCE [LARGE SCALE GENOMIC DNA]</scope>
    <source>
        <strain evidence="5">IIBBL 257-1</strain>
    </source>
</reference>
<feature type="chain" id="PRO_5022924360" evidence="2">
    <location>
        <begin position="42"/>
        <end position="280"/>
    </location>
</feature>
<sequence>MAYPSSLQAGIPPESARMAVLKLAASSLGLLLACAMPQAQAQLPATIKICVDVEEWPPFFYYQRQNGQATARNIGYTVDYLQAIFGAARQNYSITRKSWVRCLADAKSGLFDMTLDGVNTPEREQAYWISKPYYYTTGIYFFARARPQPRVNAMGDLKKLRICGQRGYAYKRFGVEPSEVDTTAYTLAAAMAQLKAGHCDVVPEEKEVAIGMAKIGMTNYLDHPDFDYREVPGMPVSHYHMFVSRKLPYAQELLKLLDSGINEETSARLRKQDLDPVLTP</sequence>
<dbReference type="InterPro" id="IPR001638">
    <property type="entry name" value="Solute-binding_3/MltF_N"/>
</dbReference>
<evidence type="ECO:0000313" key="5">
    <source>
        <dbReference type="Proteomes" id="UP000322079"/>
    </source>
</evidence>
<accession>A0A5C1DCS1</accession>
<dbReference type="AlphaFoldDB" id="A0A5C1DCS1"/>
<keyword evidence="1 2" id="KW-0732">Signal</keyword>
<dbReference type="EMBL" id="CP043473">
    <property type="protein sequence ID" value="QEL54496.1"/>
    <property type="molecule type" value="Genomic_DNA"/>
</dbReference>
<dbReference type="PANTHER" id="PTHR35936">
    <property type="entry name" value="MEMBRANE-BOUND LYTIC MUREIN TRANSGLYCOSYLASE F"/>
    <property type="match status" value="1"/>
</dbReference>
<dbReference type="Proteomes" id="UP000322079">
    <property type="component" value="Chromosome"/>
</dbReference>
<dbReference type="Pfam" id="PF00497">
    <property type="entry name" value="SBP_bac_3"/>
    <property type="match status" value="1"/>
</dbReference>